<evidence type="ECO:0000256" key="5">
    <source>
        <dbReference type="ARBA" id="ARBA00023136"/>
    </source>
</evidence>
<feature type="transmembrane region" description="Helical" evidence="6">
    <location>
        <begin position="62"/>
        <end position="80"/>
    </location>
</feature>
<keyword evidence="4" id="KW-0534">Nitrate assimilation</keyword>
<dbReference type="InterPro" id="IPR044772">
    <property type="entry name" value="NO3_transporter"/>
</dbReference>
<dbReference type="EMBL" id="CP077062">
    <property type="protein sequence ID" value="QWZ09863.1"/>
    <property type="molecule type" value="Genomic_DNA"/>
</dbReference>
<feature type="transmembrane region" description="Helical" evidence="6">
    <location>
        <begin position="92"/>
        <end position="112"/>
    </location>
</feature>
<keyword evidence="3 6" id="KW-1133">Transmembrane helix</keyword>
<comment type="subcellular location">
    <subcellularLocation>
        <location evidence="1">Membrane</location>
        <topology evidence="1">Multi-pass membrane protein</topology>
    </subcellularLocation>
</comment>
<feature type="transmembrane region" description="Helical" evidence="6">
    <location>
        <begin position="351"/>
        <end position="374"/>
    </location>
</feature>
<dbReference type="PROSITE" id="PS50850">
    <property type="entry name" value="MFS"/>
    <property type="match status" value="1"/>
</dbReference>
<proteinExistence type="predicted"/>
<sequence>MATTSVPGVTGSSTEATRSPWLMLAMATVGFAVNFWAWALISPLGPLFRDTGALGTLTESDVALLVAVPVVVGSLGRILVGGLTDVYGGRVMFPLVTGVTILPILFIDLFALDSYALLLVGGFFLGIAGTAFAVGVPFVNAWFPPERRGLAIGIFGAGMGGTAISALTTVKLTTGVDAQAPFLLTAAVLAVYAVAAWFVLRDAPGRVPPTSSLLARLAANAQLSITWQACLLYAVAFGGYVAFSVYLPAYLKTAHGLTPADAANRMAGFVVIAVVMRPVGGWLSDRLGAVPVLATGFGVVVVGAAISAGTPPLHGVGTVAFLAMAAALGSGSGATFALIAQVTEPSRVGGVTGLVGAAGGLGGFVPPLVMGYVYGRTDSYAIGLWLLSLTAALALVLTVTVVRRTAAQGQEAS</sequence>
<organism evidence="8 9">
    <name type="scientific">Nocardioides panacis</name>
    <dbReference type="NCBI Taxonomy" id="2849501"/>
    <lineage>
        <taxon>Bacteria</taxon>
        <taxon>Bacillati</taxon>
        <taxon>Actinomycetota</taxon>
        <taxon>Actinomycetes</taxon>
        <taxon>Propionibacteriales</taxon>
        <taxon>Nocardioidaceae</taxon>
        <taxon>Nocardioides</taxon>
    </lineage>
</organism>
<evidence type="ECO:0000313" key="9">
    <source>
        <dbReference type="Proteomes" id="UP000683575"/>
    </source>
</evidence>
<dbReference type="PANTHER" id="PTHR23515">
    <property type="entry name" value="HIGH-AFFINITY NITRATE TRANSPORTER 2.3"/>
    <property type="match status" value="1"/>
</dbReference>
<feature type="transmembrane region" description="Helical" evidence="6">
    <location>
        <begin position="150"/>
        <end position="170"/>
    </location>
</feature>
<name>A0A975Y1U0_9ACTN</name>
<dbReference type="InterPro" id="IPR011701">
    <property type="entry name" value="MFS"/>
</dbReference>
<gene>
    <name evidence="8" type="ORF">KRR39_09105</name>
</gene>
<dbReference type="KEGG" id="nps:KRR39_09105"/>
<evidence type="ECO:0000256" key="2">
    <source>
        <dbReference type="ARBA" id="ARBA00022692"/>
    </source>
</evidence>
<feature type="transmembrane region" description="Helical" evidence="6">
    <location>
        <begin position="380"/>
        <end position="402"/>
    </location>
</feature>
<dbReference type="Pfam" id="PF07690">
    <property type="entry name" value="MFS_1"/>
    <property type="match status" value="1"/>
</dbReference>
<reference evidence="8" key="1">
    <citation type="submission" date="2021-06" db="EMBL/GenBank/DDBJ databases">
        <title>Complete genome sequence of Nocardioides sp. G188.</title>
        <authorList>
            <person name="Im W.-T."/>
        </authorList>
    </citation>
    <scope>NUCLEOTIDE SEQUENCE</scope>
    <source>
        <strain evidence="8">G188</strain>
    </source>
</reference>
<feature type="transmembrane region" description="Helical" evidence="6">
    <location>
        <begin position="118"/>
        <end position="143"/>
    </location>
</feature>
<dbReference type="AlphaFoldDB" id="A0A975Y1U0"/>
<dbReference type="GO" id="GO:0016020">
    <property type="term" value="C:membrane"/>
    <property type="evidence" value="ECO:0007669"/>
    <property type="project" value="UniProtKB-SubCell"/>
</dbReference>
<dbReference type="InterPro" id="IPR020846">
    <property type="entry name" value="MFS_dom"/>
</dbReference>
<evidence type="ECO:0000256" key="4">
    <source>
        <dbReference type="ARBA" id="ARBA00023063"/>
    </source>
</evidence>
<dbReference type="RefSeq" id="WP_216941709.1">
    <property type="nucleotide sequence ID" value="NZ_CP077062.1"/>
</dbReference>
<feature type="transmembrane region" description="Helical" evidence="6">
    <location>
        <begin position="262"/>
        <end position="280"/>
    </location>
</feature>
<dbReference type="Proteomes" id="UP000683575">
    <property type="component" value="Chromosome"/>
</dbReference>
<keyword evidence="9" id="KW-1185">Reference proteome</keyword>
<accession>A0A975Y1U0</accession>
<feature type="transmembrane region" description="Helical" evidence="6">
    <location>
        <begin position="287"/>
        <end position="307"/>
    </location>
</feature>
<feature type="domain" description="Major facilitator superfamily (MFS) profile" evidence="7">
    <location>
        <begin position="23"/>
        <end position="406"/>
    </location>
</feature>
<evidence type="ECO:0000313" key="8">
    <source>
        <dbReference type="EMBL" id="QWZ09863.1"/>
    </source>
</evidence>
<feature type="transmembrane region" description="Helical" evidence="6">
    <location>
        <begin position="21"/>
        <end position="42"/>
    </location>
</feature>
<evidence type="ECO:0000256" key="6">
    <source>
        <dbReference type="SAM" id="Phobius"/>
    </source>
</evidence>
<dbReference type="GO" id="GO:0042128">
    <property type="term" value="P:nitrate assimilation"/>
    <property type="evidence" value="ECO:0007669"/>
    <property type="project" value="UniProtKB-KW"/>
</dbReference>
<feature type="transmembrane region" description="Helical" evidence="6">
    <location>
        <begin position="221"/>
        <end position="242"/>
    </location>
</feature>
<dbReference type="GO" id="GO:0015112">
    <property type="term" value="F:nitrate transmembrane transporter activity"/>
    <property type="evidence" value="ECO:0007669"/>
    <property type="project" value="InterPro"/>
</dbReference>
<feature type="transmembrane region" description="Helical" evidence="6">
    <location>
        <begin position="319"/>
        <end position="339"/>
    </location>
</feature>
<evidence type="ECO:0000256" key="3">
    <source>
        <dbReference type="ARBA" id="ARBA00022989"/>
    </source>
</evidence>
<protein>
    <submittedName>
        <fullName evidence="8">MFS transporter</fullName>
    </submittedName>
</protein>
<evidence type="ECO:0000259" key="7">
    <source>
        <dbReference type="PROSITE" id="PS50850"/>
    </source>
</evidence>
<keyword evidence="5 6" id="KW-0472">Membrane</keyword>
<feature type="transmembrane region" description="Helical" evidence="6">
    <location>
        <begin position="182"/>
        <end position="200"/>
    </location>
</feature>
<evidence type="ECO:0000256" key="1">
    <source>
        <dbReference type="ARBA" id="ARBA00004141"/>
    </source>
</evidence>
<keyword evidence="2 6" id="KW-0812">Transmembrane</keyword>